<evidence type="ECO:0000313" key="7">
    <source>
        <dbReference type="Proteomes" id="UP001175261"/>
    </source>
</evidence>
<evidence type="ECO:0000313" key="6">
    <source>
        <dbReference type="EMBL" id="KAK0385876.1"/>
    </source>
</evidence>
<feature type="compositionally biased region" description="Polar residues" evidence="5">
    <location>
        <begin position="169"/>
        <end position="181"/>
    </location>
</feature>
<reference evidence="6" key="1">
    <citation type="submission" date="2022-10" db="EMBL/GenBank/DDBJ databases">
        <title>Determination and structural analysis of whole genome sequence of Sarocladium strictum F4-1.</title>
        <authorList>
            <person name="Hu L."/>
            <person name="Jiang Y."/>
        </authorList>
    </citation>
    <scope>NUCLEOTIDE SEQUENCE</scope>
    <source>
        <strain evidence="6">F4-1</strain>
    </source>
</reference>
<dbReference type="GO" id="GO:0031931">
    <property type="term" value="C:TORC1 complex"/>
    <property type="evidence" value="ECO:0007669"/>
    <property type="project" value="InterPro"/>
</dbReference>
<organism evidence="6 7">
    <name type="scientific">Sarocladium strictum</name>
    <name type="common">Black bundle disease fungus</name>
    <name type="synonym">Acremonium strictum</name>
    <dbReference type="NCBI Taxonomy" id="5046"/>
    <lineage>
        <taxon>Eukaryota</taxon>
        <taxon>Fungi</taxon>
        <taxon>Dikarya</taxon>
        <taxon>Ascomycota</taxon>
        <taxon>Pezizomycotina</taxon>
        <taxon>Sordariomycetes</taxon>
        <taxon>Hypocreomycetidae</taxon>
        <taxon>Hypocreales</taxon>
        <taxon>Sarocladiaceae</taxon>
        <taxon>Sarocladium</taxon>
    </lineage>
</organism>
<evidence type="ECO:0000256" key="5">
    <source>
        <dbReference type="SAM" id="MobiDB-lite"/>
    </source>
</evidence>
<evidence type="ECO:0000256" key="3">
    <source>
        <dbReference type="ARBA" id="ARBA00022737"/>
    </source>
</evidence>
<dbReference type="GO" id="GO:0031929">
    <property type="term" value="P:TOR signaling"/>
    <property type="evidence" value="ECO:0007669"/>
    <property type="project" value="InterPro"/>
</dbReference>
<feature type="compositionally biased region" description="Low complexity" evidence="5">
    <location>
        <begin position="224"/>
        <end position="243"/>
    </location>
</feature>
<dbReference type="SUPFAM" id="SSF50978">
    <property type="entry name" value="WD40 repeat-like"/>
    <property type="match status" value="1"/>
</dbReference>
<dbReference type="InterPro" id="IPR037588">
    <property type="entry name" value="MLST8"/>
</dbReference>
<dbReference type="InterPro" id="IPR019775">
    <property type="entry name" value="WD40_repeat_CS"/>
</dbReference>
<evidence type="ECO:0000256" key="4">
    <source>
        <dbReference type="PROSITE-ProRule" id="PRU00221"/>
    </source>
</evidence>
<dbReference type="SMART" id="SM00320">
    <property type="entry name" value="WD40"/>
    <property type="match status" value="6"/>
</dbReference>
<feature type="repeat" description="WD" evidence="4">
    <location>
        <begin position="607"/>
        <end position="641"/>
    </location>
</feature>
<dbReference type="PANTHER" id="PTHR19842">
    <property type="entry name" value="G BETA-LIKE PROTEIN GBL"/>
    <property type="match status" value="1"/>
</dbReference>
<gene>
    <name evidence="6" type="ORF">NLU13_7053</name>
</gene>
<evidence type="ECO:0000256" key="2">
    <source>
        <dbReference type="ARBA" id="ARBA00022574"/>
    </source>
</evidence>
<dbReference type="Proteomes" id="UP001175261">
    <property type="component" value="Unassembled WGS sequence"/>
</dbReference>
<dbReference type="InterPro" id="IPR015943">
    <property type="entry name" value="WD40/YVTN_repeat-like_dom_sf"/>
</dbReference>
<keyword evidence="2 4" id="KW-0853">WD repeat</keyword>
<dbReference type="InterPro" id="IPR001680">
    <property type="entry name" value="WD40_rpt"/>
</dbReference>
<keyword evidence="7" id="KW-1185">Reference proteome</keyword>
<dbReference type="GO" id="GO:0032956">
    <property type="term" value="P:regulation of actin cytoskeleton organization"/>
    <property type="evidence" value="ECO:0007669"/>
    <property type="project" value="TreeGrafter"/>
</dbReference>
<dbReference type="Gene3D" id="2.130.10.10">
    <property type="entry name" value="YVTN repeat-like/Quinoprotein amine dehydrogenase"/>
    <property type="match status" value="1"/>
</dbReference>
<dbReference type="EMBL" id="JAPDFR010000006">
    <property type="protein sequence ID" value="KAK0385876.1"/>
    <property type="molecule type" value="Genomic_DNA"/>
</dbReference>
<proteinExistence type="inferred from homology"/>
<keyword evidence="3" id="KW-0677">Repeat</keyword>
<dbReference type="PROSITE" id="PS50082">
    <property type="entry name" value="WD_REPEATS_2"/>
    <property type="match status" value="2"/>
</dbReference>
<name>A0AA39L628_SARSR</name>
<dbReference type="AlphaFoldDB" id="A0AA39L628"/>
<dbReference type="PANTHER" id="PTHR19842:SF2">
    <property type="entry name" value="WD REPEAT PROTEIN (AFU_ORTHOLOGUE AFUA_5G04300)"/>
    <property type="match status" value="1"/>
</dbReference>
<feature type="repeat" description="WD" evidence="4">
    <location>
        <begin position="889"/>
        <end position="930"/>
    </location>
</feature>
<dbReference type="InterPro" id="IPR036322">
    <property type="entry name" value="WD40_repeat_dom_sf"/>
</dbReference>
<feature type="region of interest" description="Disordered" evidence="5">
    <location>
        <begin position="1"/>
        <end position="50"/>
    </location>
</feature>
<dbReference type="PROSITE" id="PS00678">
    <property type="entry name" value="WD_REPEATS_1"/>
    <property type="match status" value="1"/>
</dbReference>
<comment type="similarity">
    <text evidence="1">Belongs to the WD repeat LST8 family.</text>
</comment>
<accession>A0AA39L628</accession>
<sequence length="1128" mass="126145">MAHVKAKVIDLTLDEDDGPPRKKQRTEQTPTTPVPTTIRSVPSSSYKRPPNDVLEQKIFPQIQAAMRELPHGVYNKALLGVEVFKRLTQDEGFLASGRATGWKFSPERENMLAAKIAAITAEIKYRFFLPAPKVATVSPQNNMSRPVDSAPRIPMSPQGMAHRPVGTTARHSTASPTSNSPVPLPAYAHAHRQDSQRPQISHNDSPPVKETVVPLPPSILPKMTQSSSTTSHSSGTGNQQQGSVVKGEVPSPPVEPRTEVPHVSKMPKITDIPLTPRYMPREQMVARATAVQPPRPRRSSGLSITSAMPKVWKVPARQPRTTEIVQHSLSLSEAVNFPSFKPTAKAFRKDTPNEAAADDKRKPYLSARQRREIAECVRNTRSATPGQLASSQTFHVDLTDEELEIVESSLRSIGANQLSLNMIKHLPKRTDLDAFLSQKLEGRSVSDMHNFLEGLPEYDEGRPKYQISLARDDFLEQQRRRDRRLNALRLDREMNGSFGIGSAMTQRSLQTEAQRDLSDSIGHTFARFGQCSGDVATMVWVSERTLVCGATSTMDDRTLDHNKQGNLVLYSASRDKLEVFKDHREPRPVKEGEHGDFSRAKWLYPSVVASTIDPERKLVYTAAFDKTVKVWDTSDTMASSSMKVVGTWPHGGKVNFVAAALDGSGLVATAADVSSEAVRVYATNMHDPSSSQYVALSCPRRDDHGTDEWAYWPSTLQWGTAEGTRHLLAVGYSPRSRDGDESQIPEDKLRTGAILLWDSRARRVIPVHANTVANVFEVMWHPTLPQLIVATSRSGLNVRKGVRTQIRIWKQDPDRIATDQGWHEYKTLDCTAEDINELTVMPNSSHHSYVTASCTSGEIFVWDTARGDQPIHILRHGPSIEPFENEEDMKRRDVGVKFTAWGQTPDRLFTGSSDGKVNLWNVRKTKPFIRTVMQGEGAIFCGSFSPDRKLLAIGDGPGNVWVLTDPDEYPESWGKVCKKRHIPYVPDEDVDAMQVDDPEDDYPRRRYLDTQQLVHTRNPVIGVVQGPAYDQSNHFDLKAHLNEDKDAPLIPSVERQQQAAKRATQPRRRSVRRLKFTAEHSDPTVEPHTQNSKHDLDLSQLEPGDYEALTREGVEFEMPYEGLAYESE</sequence>
<protein>
    <submittedName>
        <fullName evidence="6">Uncharacterized protein</fullName>
    </submittedName>
</protein>
<feature type="region of interest" description="Disordered" evidence="5">
    <location>
        <begin position="139"/>
        <end position="261"/>
    </location>
</feature>
<dbReference type="GO" id="GO:0031932">
    <property type="term" value="C:TORC2 complex"/>
    <property type="evidence" value="ECO:0007669"/>
    <property type="project" value="InterPro"/>
</dbReference>
<evidence type="ECO:0000256" key="1">
    <source>
        <dbReference type="ARBA" id="ARBA00009890"/>
    </source>
</evidence>
<comment type="caution">
    <text evidence="6">The sequence shown here is derived from an EMBL/GenBank/DDBJ whole genome shotgun (WGS) entry which is preliminary data.</text>
</comment>
<feature type="region of interest" description="Disordered" evidence="5">
    <location>
        <begin position="1075"/>
        <end position="1101"/>
    </location>
</feature>
<dbReference type="Pfam" id="PF00400">
    <property type="entry name" value="WD40"/>
    <property type="match status" value="1"/>
</dbReference>
<feature type="compositionally biased region" description="Low complexity" evidence="5">
    <location>
        <begin position="29"/>
        <end position="45"/>
    </location>
</feature>
<feature type="compositionally biased region" description="Basic and acidic residues" evidence="5">
    <location>
        <begin position="1076"/>
        <end position="1085"/>
    </location>
</feature>